<dbReference type="Pfam" id="PF17171">
    <property type="entry name" value="GST_C_6"/>
    <property type="match status" value="1"/>
</dbReference>
<dbReference type="InterPro" id="IPR036282">
    <property type="entry name" value="Glutathione-S-Trfase_C_sf"/>
</dbReference>
<sequence>MDWVLGKVVDQSDCGASVSNTKITDLVFADETVIFAESLEVLVMALEALHEEAKPLELEVSWLKTKVQVFGGLLDETVQWVEPKSYYDVIHKWYFSSMPFPHKLWYPRKYHQGYCDLINSMFDDPDDNRSVETEDADHGATHVSSIGLVFMTLTNEVKMLQASQALMQDESGDMRAQIASPQELKGEVANLKGMLVNMKGEMVGVTVELVRVKLESMKARYGALMTLDTDIPEARAQQPWMDPPYTHPPMEPKKACEARGEGQRSAVGKQKCAQLHKQAQECLTMLSNRLGDREYFFGRTPSTLDAVIFSYLALLLKVDLKVPVLQNHIKACPNLSRYVSKTIQRFFPSEAQRSTDSRDSVPKDDVPNKGRNLLLSGLVALSAMFGYAIAAGLVQRFEAVRTWDEDLGEGVV</sequence>
<dbReference type="GO" id="GO:0007005">
    <property type="term" value="P:mitochondrion organization"/>
    <property type="evidence" value="ECO:0007669"/>
    <property type="project" value="TreeGrafter"/>
</dbReference>
<reference evidence="3" key="1">
    <citation type="submission" date="2020-07" db="EMBL/GenBank/DDBJ databases">
        <title>The High-quality genome of the commercially important snow crab, Chionoecetes opilio.</title>
        <authorList>
            <person name="Jeong J.-H."/>
            <person name="Ryu S."/>
        </authorList>
    </citation>
    <scope>NUCLEOTIDE SEQUENCE</scope>
    <source>
        <strain evidence="3">MADBK_172401_WGS</strain>
        <tissue evidence="3">Digestive gland</tissue>
    </source>
</reference>
<proteinExistence type="predicted"/>
<evidence type="ECO:0000313" key="4">
    <source>
        <dbReference type="Proteomes" id="UP000770661"/>
    </source>
</evidence>
<evidence type="ECO:0000259" key="2">
    <source>
        <dbReference type="Pfam" id="PF17171"/>
    </source>
</evidence>
<evidence type="ECO:0000256" key="1">
    <source>
        <dbReference type="SAM" id="Phobius"/>
    </source>
</evidence>
<dbReference type="Gene3D" id="1.20.1050.10">
    <property type="match status" value="1"/>
</dbReference>
<feature type="transmembrane region" description="Helical" evidence="1">
    <location>
        <begin position="373"/>
        <end position="394"/>
    </location>
</feature>
<name>A0A8J4YGR1_CHIOP</name>
<protein>
    <submittedName>
        <fullName evidence="3">Metaxin-1</fullName>
    </submittedName>
</protein>
<gene>
    <name evidence="3" type="primary">MTX1</name>
    <name evidence="3" type="ORF">GWK47_033691</name>
</gene>
<keyword evidence="1" id="KW-1133">Transmembrane helix</keyword>
<organism evidence="3 4">
    <name type="scientific">Chionoecetes opilio</name>
    <name type="common">Atlantic snow crab</name>
    <name type="synonym">Cancer opilio</name>
    <dbReference type="NCBI Taxonomy" id="41210"/>
    <lineage>
        <taxon>Eukaryota</taxon>
        <taxon>Metazoa</taxon>
        <taxon>Ecdysozoa</taxon>
        <taxon>Arthropoda</taxon>
        <taxon>Crustacea</taxon>
        <taxon>Multicrustacea</taxon>
        <taxon>Malacostraca</taxon>
        <taxon>Eumalacostraca</taxon>
        <taxon>Eucarida</taxon>
        <taxon>Decapoda</taxon>
        <taxon>Pleocyemata</taxon>
        <taxon>Brachyura</taxon>
        <taxon>Eubrachyura</taxon>
        <taxon>Majoidea</taxon>
        <taxon>Majidae</taxon>
        <taxon>Chionoecetes</taxon>
    </lineage>
</organism>
<evidence type="ECO:0000313" key="3">
    <source>
        <dbReference type="EMBL" id="KAG0727885.1"/>
    </source>
</evidence>
<comment type="caution">
    <text evidence="3">The sequence shown here is derived from an EMBL/GenBank/DDBJ whole genome shotgun (WGS) entry which is preliminary data.</text>
</comment>
<dbReference type="PANTHER" id="PTHR12289:SF41">
    <property type="entry name" value="FAILED AXON CONNECTIONS-RELATED"/>
    <property type="match status" value="1"/>
</dbReference>
<dbReference type="OrthoDB" id="5835136at2759"/>
<dbReference type="EMBL" id="JACEEZ010002886">
    <property type="protein sequence ID" value="KAG0727885.1"/>
    <property type="molecule type" value="Genomic_DNA"/>
</dbReference>
<dbReference type="InterPro" id="IPR050931">
    <property type="entry name" value="Mito_Protein_Transport_Metaxin"/>
</dbReference>
<accession>A0A8J4YGR1</accession>
<keyword evidence="4" id="KW-1185">Reference proteome</keyword>
<keyword evidence="1" id="KW-0472">Membrane</keyword>
<dbReference type="SUPFAM" id="SSF47616">
    <property type="entry name" value="GST C-terminal domain-like"/>
    <property type="match status" value="1"/>
</dbReference>
<dbReference type="AlphaFoldDB" id="A0A8J4YGR1"/>
<feature type="domain" description="Metaxin glutathione S-transferase" evidence="2">
    <location>
        <begin position="279"/>
        <end position="340"/>
    </location>
</feature>
<dbReference type="GO" id="GO:0001401">
    <property type="term" value="C:SAM complex"/>
    <property type="evidence" value="ECO:0007669"/>
    <property type="project" value="TreeGrafter"/>
</dbReference>
<keyword evidence="1" id="KW-0812">Transmembrane</keyword>
<dbReference type="Proteomes" id="UP000770661">
    <property type="component" value="Unassembled WGS sequence"/>
</dbReference>
<dbReference type="InterPro" id="IPR033468">
    <property type="entry name" value="Metaxin_GST"/>
</dbReference>
<dbReference type="PANTHER" id="PTHR12289">
    <property type="entry name" value="METAXIN RELATED"/>
    <property type="match status" value="1"/>
</dbReference>